<dbReference type="InterPro" id="IPR051442">
    <property type="entry name" value="B3_domain"/>
</dbReference>
<dbReference type="AlphaFoldDB" id="A0AAJ6XJH6"/>
<keyword evidence="6" id="KW-0479">Metal-binding</keyword>
<keyword evidence="4" id="KW-0804">Transcription</keyword>
<sequence length="748" mass="84996">MKEKVVNKIEPSTLLDSSSSPVLLDLKLSNDDSFGGSKLEFNLFSLINADANESTDETLKPANSRVLSCTYCKREFSTSQALGGHQNAHKQERAIAKRRQVMDVDAFAQFLYYPYPNHSTHPYYGYFNKSLGKEMDSLICKPSSYPWNASSSGYHFGLGGWSRQAMMNAQPTSIDRLRMESLNSLNGSQPLFNEHPSWFKKPKTTSGIGSIVAASRNPGRVLNEPKLFDENRVFKNSVDSDSRNKESAEELERRVAFNLRTMRSSFSLGDLLEERSRGVSTQLSLYHHDPFEIKKKMKPSDLGNLCRLLVSADLVEKYILPFLNEDQTKQVKIPNQERNGLKVWVRDIDTGSMHQLVFKRWSTSKSYIFNDGWTKHFVKRRNLFEGDEIGLYWDNDQSRLHFSVLSRAAATGSLKVAWRMAHLLRVRIYGAQLFQMAVQNCKKLLKLRTLMWDQIVHTLTSNSNQGTKVCFGAISTGTADGAEGDGEVGSAALSQNTNNPKKRKECGCQQAEREVFAGSQPLFNEHPSWFKKPKTTSGTGSIVAASRNPGRVLKGPELLDENRVFKNSVDPDSRNNESGEELERRVAFNLRTMRSSLSLGDLLEERSRGVSTQLSLYHHDPFEIKKKMKPSDLGNLCRLLVSADLVEKHIQPFLNDDQVKQVEIRQMPNQEINGLKVWVWDIDTGSMHELVFKRWSTSKSYIFNHGWTKNFVKRRNLREGDEIGLYWDNDQSRFHFSVLSRAAASGQD</sequence>
<gene>
    <name evidence="10" type="primary">LOC105123155</name>
</gene>
<reference evidence="10" key="1">
    <citation type="submission" date="2025-08" db="UniProtKB">
        <authorList>
            <consortium name="RefSeq"/>
        </authorList>
    </citation>
    <scope>IDENTIFICATION</scope>
</reference>
<dbReference type="SMART" id="SM01019">
    <property type="entry name" value="B3"/>
    <property type="match status" value="2"/>
</dbReference>
<keyword evidence="9" id="KW-1185">Reference proteome</keyword>
<evidence type="ECO:0000256" key="1">
    <source>
        <dbReference type="ARBA" id="ARBA00004123"/>
    </source>
</evidence>
<evidence type="ECO:0000256" key="4">
    <source>
        <dbReference type="ARBA" id="ARBA00023163"/>
    </source>
</evidence>
<dbReference type="Proteomes" id="UP000694918">
    <property type="component" value="Unplaced"/>
</dbReference>
<dbReference type="PANTHER" id="PTHR34269:SF11">
    <property type="entry name" value="B3 DOMAIN PROTEIN"/>
    <property type="match status" value="1"/>
</dbReference>
<protein>
    <submittedName>
        <fullName evidence="10">Uncharacterized protein LOC105123155</fullName>
    </submittedName>
</protein>
<evidence type="ECO:0000256" key="6">
    <source>
        <dbReference type="PROSITE-ProRule" id="PRU00042"/>
    </source>
</evidence>
<dbReference type="Gene3D" id="2.40.330.10">
    <property type="entry name" value="DNA-binding pseudobarrel domain"/>
    <property type="match status" value="2"/>
</dbReference>
<evidence type="ECO:0000313" key="10">
    <source>
        <dbReference type="RefSeq" id="XP_011020969.1"/>
    </source>
</evidence>
<dbReference type="GeneID" id="105123155"/>
<dbReference type="PROSITE" id="PS50157">
    <property type="entry name" value="ZINC_FINGER_C2H2_2"/>
    <property type="match status" value="1"/>
</dbReference>
<keyword evidence="6" id="KW-0863">Zinc-finger</keyword>
<feature type="domain" description="C2H2-type" evidence="8">
    <location>
        <begin position="67"/>
        <end position="94"/>
    </location>
</feature>
<comment type="subcellular location">
    <subcellularLocation>
        <location evidence="1">Nucleus</location>
    </subcellularLocation>
</comment>
<dbReference type="PROSITE" id="PS00028">
    <property type="entry name" value="ZINC_FINGER_C2H2_1"/>
    <property type="match status" value="1"/>
</dbReference>
<dbReference type="PANTHER" id="PTHR34269">
    <property type="entry name" value="TRANSCRIPTION FACTOR B3-DOMAIN FAMILY-RELATED"/>
    <property type="match status" value="1"/>
</dbReference>
<proteinExistence type="predicted"/>
<evidence type="ECO:0000313" key="9">
    <source>
        <dbReference type="Proteomes" id="UP000694918"/>
    </source>
</evidence>
<keyword evidence="5" id="KW-0539">Nucleus</keyword>
<dbReference type="RefSeq" id="XP_011020969.1">
    <property type="nucleotide sequence ID" value="XM_011022667.1"/>
</dbReference>
<dbReference type="SUPFAM" id="SSF101936">
    <property type="entry name" value="DNA-binding pseudobarrel domain"/>
    <property type="match status" value="2"/>
</dbReference>
<dbReference type="CDD" id="cd10017">
    <property type="entry name" value="B3_DNA"/>
    <property type="match status" value="2"/>
</dbReference>
<dbReference type="GO" id="GO:0003677">
    <property type="term" value="F:DNA binding"/>
    <property type="evidence" value="ECO:0007669"/>
    <property type="project" value="UniProtKB-KW"/>
</dbReference>
<dbReference type="InterPro" id="IPR015300">
    <property type="entry name" value="DNA-bd_pseudobarrel_sf"/>
</dbReference>
<dbReference type="InterPro" id="IPR013087">
    <property type="entry name" value="Znf_C2H2_type"/>
</dbReference>
<dbReference type="KEGG" id="peu:105123155"/>
<evidence type="ECO:0000256" key="2">
    <source>
        <dbReference type="ARBA" id="ARBA00023015"/>
    </source>
</evidence>
<dbReference type="InterPro" id="IPR003340">
    <property type="entry name" value="B3_DNA-bd"/>
</dbReference>
<dbReference type="GO" id="GO:0005634">
    <property type="term" value="C:nucleus"/>
    <property type="evidence" value="ECO:0007669"/>
    <property type="project" value="UniProtKB-SubCell"/>
</dbReference>
<accession>A0AAJ6XJH6</accession>
<keyword evidence="2" id="KW-0805">Transcription regulation</keyword>
<keyword evidence="3" id="KW-0238">DNA-binding</keyword>
<dbReference type="GO" id="GO:0008270">
    <property type="term" value="F:zinc ion binding"/>
    <property type="evidence" value="ECO:0007669"/>
    <property type="project" value="UniProtKB-KW"/>
</dbReference>
<dbReference type="Pfam" id="PF13912">
    <property type="entry name" value="zf-C2H2_6"/>
    <property type="match status" value="1"/>
</dbReference>
<keyword evidence="6" id="KW-0862">Zinc</keyword>
<evidence type="ECO:0000256" key="5">
    <source>
        <dbReference type="ARBA" id="ARBA00023242"/>
    </source>
</evidence>
<name>A0AAJ6XJH6_POPEU</name>
<evidence type="ECO:0000256" key="7">
    <source>
        <dbReference type="SAM" id="MobiDB-lite"/>
    </source>
</evidence>
<feature type="region of interest" description="Disordered" evidence="7">
    <location>
        <begin position="527"/>
        <end position="547"/>
    </location>
</feature>
<evidence type="ECO:0000256" key="3">
    <source>
        <dbReference type="ARBA" id="ARBA00023125"/>
    </source>
</evidence>
<organism evidence="9 10">
    <name type="scientific">Populus euphratica</name>
    <name type="common">Euphrates poplar</name>
    <dbReference type="NCBI Taxonomy" id="75702"/>
    <lineage>
        <taxon>Eukaryota</taxon>
        <taxon>Viridiplantae</taxon>
        <taxon>Streptophyta</taxon>
        <taxon>Embryophyta</taxon>
        <taxon>Tracheophyta</taxon>
        <taxon>Spermatophyta</taxon>
        <taxon>Magnoliopsida</taxon>
        <taxon>eudicotyledons</taxon>
        <taxon>Gunneridae</taxon>
        <taxon>Pentapetalae</taxon>
        <taxon>rosids</taxon>
        <taxon>fabids</taxon>
        <taxon>Malpighiales</taxon>
        <taxon>Salicaceae</taxon>
        <taxon>Saliceae</taxon>
        <taxon>Populus</taxon>
    </lineage>
</organism>
<evidence type="ECO:0000259" key="8">
    <source>
        <dbReference type="PROSITE" id="PS50157"/>
    </source>
</evidence>